<accession>A0ACC2FXP0</accession>
<sequence>MQLSSRQVHHNKEATAKKTPLLSRIFRGRNGFLNLQTLGPAQESVLCSRNAPQTHINFQQEWSVIMLTQPCSLWLNAQTPPTHIVPSD</sequence>
<dbReference type="EMBL" id="CM055747">
    <property type="protein sequence ID" value="KAJ7996184.1"/>
    <property type="molecule type" value="Genomic_DNA"/>
</dbReference>
<evidence type="ECO:0000313" key="1">
    <source>
        <dbReference type="EMBL" id="KAJ7996184.1"/>
    </source>
</evidence>
<gene>
    <name evidence="1" type="ORF">DPEC_G00234420</name>
</gene>
<protein>
    <submittedName>
        <fullName evidence="1">Uncharacterized protein</fullName>
    </submittedName>
</protein>
<proteinExistence type="predicted"/>
<keyword evidence="2" id="KW-1185">Reference proteome</keyword>
<name>A0ACC2FXP0_DALPE</name>
<reference evidence="1" key="1">
    <citation type="submission" date="2021-05" db="EMBL/GenBank/DDBJ databases">
        <authorList>
            <person name="Pan Q."/>
            <person name="Jouanno E."/>
            <person name="Zahm M."/>
            <person name="Klopp C."/>
            <person name="Cabau C."/>
            <person name="Louis A."/>
            <person name="Berthelot C."/>
            <person name="Parey E."/>
            <person name="Roest Crollius H."/>
            <person name="Montfort J."/>
            <person name="Robinson-Rechavi M."/>
            <person name="Bouchez O."/>
            <person name="Lampietro C."/>
            <person name="Lopez Roques C."/>
            <person name="Donnadieu C."/>
            <person name="Postlethwait J."/>
            <person name="Bobe J."/>
            <person name="Dillon D."/>
            <person name="Chandos A."/>
            <person name="von Hippel F."/>
            <person name="Guiguen Y."/>
        </authorList>
    </citation>
    <scope>NUCLEOTIDE SEQUENCE</scope>
    <source>
        <strain evidence="1">YG-Jan2019</strain>
    </source>
</reference>
<evidence type="ECO:0000313" key="2">
    <source>
        <dbReference type="Proteomes" id="UP001157502"/>
    </source>
</evidence>
<dbReference type="Proteomes" id="UP001157502">
    <property type="component" value="Chromosome 20"/>
</dbReference>
<comment type="caution">
    <text evidence="1">The sequence shown here is derived from an EMBL/GenBank/DDBJ whole genome shotgun (WGS) entry which is preliminary data.</text>
</comment>
<organism evidence="1 2">
    <name type="scientific">Dallia pectoralis</name>
    <name type="common">Alaska blackfish</name>
    <dbReference type="NCBI Taxonomy" id="75939"/>
    <lineage>
        <taxon>Eukaryota</taxon>
        <taxon>Metazoa</taxon>
        <taxon>Chordata</taxon>
        <taxon>Craniata</taxon>
        <taxon>Vertebrata</taxon>
        <taxon>Euteleostomi</taxon>
        <taxon>Actinopterygii</taxon>
        <taxon>Neopterygii</taxon>
        <taxon>Teleostei</taxon>
        <taxon>Protacanthopterygii</taxon>
        <taxon>Esociformes</taxon>
        <taxon>Umbridae</taxon>
        <taxon>Dallia</taxon>
    </lineage>
</organism>